<dbReference type="Proteomes" id="UP000229498">
    <property type="component" value="Unassembled WGS sequence"/>
</dbReference>
<dbReference type="CDD" id="cd10922">
    <property type="entry name" value="CE4_PelA_like_C"/>
    <property type="match status" value="1"/>
</dbReference>
<reference evidence="1 2" key="1">
    <citation type="submission" date="2017-11" db="EMBL/GenBank/DDBJ databases">
        <title>Draft genome sequence of Rhizobiales bacterium SY3-13.</title>
        <authorList>
            <person name="Sun C."/>
        </authorList>
    </citation>
    <scope>NUCLEOTIDE SEQUENCE [LARGE SCALE GENOMIC DNA]</scope>
    <source>
        <strain evidence="1 2">SY3-13</strain>
    </source>
</reference>
<name>A0A2M9FZ93_9PROT</name>
<protein>
    <submittedName>
        <fullName evidence="1">Uncharacterized protein</fullName>
    </submittedName>
</protein>
<dbReference type="AlphaFoldDB" id="A0A2M9FZ93"/>
<sequence length="741" mass="83158">MTGFVKSLLRLLVVPVVLLTAGALPSLAAEAPRKVIALHHPHDDTLKRHNLHRLAEMPLNWLGLRVEYHELEDPLPQDAVDDPAVAGVVSWFEQGSMNQPELFLDWAIRMADAGKKFVFLGDLGFLANEQGRQTDRGLVNAFLGRLGFRLGGDWIDVTFDTEIVHRDSDFYDFERRMGGRLPSYELYEPVSDETRVLLKVRNRQSGDESALFMISPAGAFVEGGWEYYKDPVLFRTQWYVNPFRLFAEVFDTDALPKPDVTTLSGRRMYFSHIDGDGWRNVSLVRAFRDKEAYSAQVVMEKVIEPFPDLPITVGPIAADLDPEWSGDEKAQEIAREIFRLPQVESAHHTFSHPFEWRFFEDYTPEKEAPFVRLYPNPDIEAWGAEVVKTASNRVVSLKEAYDQPRGFGHVPFDIDLEFEGASEVVNRFTPPGKEVALVLWSGDTSPSARMIRASREAGLLNLNGGDARFDPEYPSVGYVPPVGFEIGGERQIYAANSNENTYTDLWSGRYFGFRDLVHTLKNTENPRRLKPINVYYHMYSGERDAALNALLANIEYARSQRIAPVTASHYTRMAEGFYTTRFEPLGGRRWRVLDRGALETVRFDKADAIAVDLSRSEGVLGFNRHQGSLYVALDGEVAQPLIALADAGPAPGAPWLIDARWRIRGLERAADRLAFTGEGFGPAEMRWGGMAPGRWRAEAVLPDGETVRADAVVGRNGVLNVTLPVQVYEPVPVTLSRLGGN</sequence>
<dbReference type="PANTHER" id="PTHR35882:SF1">
    <property type="match status" value="1"/>
</dbReference>
<accession>A0A2M9FZ93</accession>
<dbReference type="PANTHER" id="PTHR35882">
    <property type="entry name" value="PELA"/>
    <property type="match status" value="1"/>
</dbReference>
<dbReference type="RefSeq" id="WP_109792247.1">
    <property type="nucleotide sequence ID" value="NZ_PHIG01000039.1"/>
</dbReference>
<organism evidence="1 2">
    <name type="scientific">Minwuia thermotolerans</name>
    <dbReference type="NCBI Taxonomy" id="2056226"/>
    <lineage>
        <taxon>Bacteria</taxon>
        <taxon>Pseudomonadati</taxon>
        <taxon>Pseudomonadota</taxon>
        <taxon>Alphaproteobacteria</taxon>
        <taxon>Minwuiales</taxon>
        <taxon>Minwuiaceae</taxon>
        <taxon>Minwuia</taxon>
    </lineage>
</organism>
<proteinExistence type="predicted"/>
<evidence type="ECO:0000313" key="2">
    <source>
        <dbReference type="Proteomes" id="UP000229498"/>
    </source>
</evidence>
<dbReference type="EMBL" id="PHIG01000039">
    <property type="protein sequence ID" value="PJK28792.1"/>
    <property type="molecule type" value="Genomic_DNA"/>
</dbReference>
<comment type="caution">
    <text evidence="1">The sequence shown here is derived from an EMBL/GenBank/DDBJ whole genome shotgun (WGS) entry which is preliminary data.</text>
</comment>
<gene>
    <name evidence="1" type="ORF">CVT23_15790</name>
</gene>
<evidence type="ECO:0000313" key="1">
    <source>
        <dbReference type="EMBL" id="PJK28792.1"/>
    </source>
</evidence>
<dbReference type="OrthoDB" id="7292394at2"/>
<keyword evidence="2" id="KW-1185">Reference proteome</keyword>